<feature type="compositionally biased region" description="Pro residues" evidence="5">
    <location>
        <begin position="53"/>
        <end position="63"/>
    </location>
</feature>
<sequence>MQGKDPFLALLGVFILSMTFIFCGEGTVTSPPPVVSERPAEIPAPAPNIIQPLPSPPPLPPASRPVRSKKQIDDLLTGNPITFRINSAVLLPEGKTILNSVAAILHEDPTVSFEVDGHTDSVGAEHANGMLSEQRAKAIVEYLISQGIAAERLTLKGYGASRPIIESATEDGRWQNQRDEFSVRINGEQP</sequence>
<dbReference type="SUPFAM" id="SSF103088">
    <property type="entry name" value="OmpA-like"/>
    <property type="match status" value="1"/>
</dbReference>
<evidence type="ECO:0000259" key="6">
    <source>
        <dbReference type="PROSITE" id="PS51123"/>
    </source>
</evidence>
<reference evidence="7 8" key="1">
    <citation type="journal article" date="2020" name="ISME J.">
        <title>Enrichment and physiological characterization of a novel comammox Nitrospira indicates ammonium inhibition of complete nitrification.</title>
        <authorList>
            <person name="Sakoula D."/>
            <person name="Koch H."/>
            <person name="Frank J."/>
            <person name="Jetten M.S.M."/>
            <person name="van Kessel M.A.H.J."/>
            <person name="Lucker S."/>
        </authorList>
    </citation>
    <scope>NUCLEOTIDE SEQUENCE [LARGE SCALE GENOMIC DNA]</scope>
    <source>
        <strain evidence="7">Comreactor17</strain>
    </source>
</reference>
<evidence type="ECO:0000256" key="4">
    <source>
        <dbReference type="PROSITE-ProRule" id="PRU00473"/>
    </source>
</evidence>
<dbReference type="AlphaFoldDB" id="A0A7S8FHD3"/>
<dbReference type="InterPro" id="IPR006665">
    <property type="entry name" value="OmpA-like"/>
</dbReference>
<dbReference type="PANTHER" id="PTHR30329:SF21">
    <property type="entry name" value="LIPOPROTEIN YIAD-RELATED"/>
    <property type="match status" value="1"/>
</dbReference>
<feature type="domain" description="OmpA-like" evidence="6">
    <location>
        <begin position="70"/>
        <end position="187"/>
    </location>
</feature>
<dbReference type="PROSITE" id="PS51123">
    <property type="entry name" value="OMPA_2"/>
    <property type="match status" value="1"/>
</dbReference>
<dbReference type="Pfam" id="PF00691">
    <property type="entry name" value="OmpA"/>
    <property type="match status" value="1"/>
</dbReference>
<name>A0A7S8FHD3_9BACT</name>
<evidence type="ECO:0000313" key="7">
    <source>
        <dbReference type="EMBL" id="QPD05813.1"/>
    </source>
</evidence>
<accession>A0A7S8FHD3</accession>
<organism evidence="7 8">
    <name type="scientific">Candidatus Nitrospira kreftii</name>
    <dbReference type="NCBI Taxonomy" id="2652173"/>
    <lineage>
        <taxon>Bacteria</taxon>
        <taxon>Pseudomonadati</taxon>
        <taxon>Nitrospirota</taxon>
        <taxon>Nitrospiria</taxon>
        <taxon>Nitrospirales</taxon>
        <taxon>Nitrospiraceae</taxon>
        <taxon>Nitrospira</taxon>
    </lineage>
</organism>
<protein>
    <recommendedName>
        <fullName evidence="6">OmpA-like domain-containing protein</fullName>
    </recommendedName>
</protein>
<dbReference type="KEGG" id="nkf:Nkreftii_003587"/>
<keyword evidence="2 4" id="KW-0472">Membrane</keyword>
<dbReference type="InterPro" id="IPR050330">
    <property type="entry name" value="Bact_OuterMem_StrucFunc"/>
</dbReference>
<dbReference type="PRINTS" id="PR01021">
    <property type="entry name" value="OMPADOMAIN"/>
</dbReference>
<dbReference type="GO" id="GO:0009279">
    <property type="term" value="C:cell outer membrane"/>
    <property type="evidence" value="ECO:0007669"/>
    <property type="project" value="UniProtKB-SubCell"/>
</dbReference>
<feature type="compositionally biased region" description="Low complexity" evidence="5">
    <location>
        <begin position="41"/>
        <end position="52"/>
    </location>
</feature>
<evidence type="ECO:0000256" key="3">
    <source>
        <dbReference type="ARBA" id="ARBA00023237"/>
    </source>
</evidence>
<dbReference type="CDD" id="cd07185">
    <property type="entry name" value="OmpA_C-like"/>
    <property type="match status" value="1"/>
</dbReference>
<dbReference type="EMBL" id="CP047423">
    <property type="protein sequence ID" value="QPD05813.1"/>
    <property type="molecule type" value="Genomic_DNA"/>
</dbReference>
<evidence type="ECO:0000313" key="8">
    <source>
        <dbReference type="Proteomes" id="UP000593737"/>
    </source>
</evidence>
<proteinExistence type="predicted"/>
<comment type="subcellular location">
    <subcellularLocation>
        <location evidence="1">Cell outer membrane</location>
    </subcellularLocation>
</comment>
<dbReference type="Proteomes" id="UP000593737">
    <property type="component" value="Chromosome"/>
</dbReference>
<feature type="region of interest" description="Disordered" evidence="5">
    <location>
        <begin position="32"/>
        <end position="66"/>
    </location>
</feature>
<dbReference type="InterPro" id="IPR036737">
    <property type="entry name" value="OmpA-like_sf"/>
</dbReference>
<evidence type="ECO:0000256" key="5">
    <source>
        <dbReference type="SAM" id="MobiDB-lite"/>
    </source>
</evidence>
<dbReference type="PANTHER" id="PTHR30329">
    <property type="entry name" value="STATOR ELEMENT OF FLAGELLAR MOTOR COMPLEX"/>
    <property type="match status" value="1"/>
</dbReference>
<dbReference type="InterPro" id="IPR006664">
    <property type="entry name" value="OMP_bac"/>
</dbReference>
<evidence type="ECO:0000256" key="2">
    <source>
        <dbReference type="ARBA" id="ARBA00023136"/>
    </source>
</evidence>
<dbReference type="Gene3D" id="3.30.1330.60">
    <property type="entry name" value="OmpA-like domain"/>
    <property type="match status" value="1"/>
</dbReference>
<gene>
    <name evidence="7" type="ORF">Nkreftii_003587</name>
</gene>
<keyword evidence="3" id="KW-0998">Cell outer membrane</keyword>
<evidence type="ECO:0000256" key="1">
    <source>
        <dbReference type="ARBA" id="ARBA00004442"/>
    </source>
</evidence>